<dbReference type="AlphaFoldDB" id="B0D5L0"/>
<proteinExistence type="predicted"/>
<accession>B0D5L0</accession>
<reference evidence="2 3" key="1">
    <citation type="journal article" date="2008" name="Nature">
        <title>The genome of Laccaria bicolor provides insights into mycorrhizal symbiosis.</title>
        <authorList>
            <person name="Martin F."/>
            <person name="Aerts A."/>
            <person name="Ahren D."/>
            <person name="Brun A."/>
            <person name="Danchin E.G.J."/>
            <person name="Duchaussoy F."/>
            <person name="Gibon J."/>
            <person name="Kohler A."/>
            <person name="Lindquist E."/>
            <person name="Pereda V."/>
            <person name="Salamov A."/>
            <person name="Shapiro H.J."/>
            <person name="Wuyts J."/>
            <person name="Blaudez D."/>
            <person name="Buee M."/>
            <person name="Brokstein P."/>
            <person name="Canbaeck B."/>
            <person name="Cohen D."/>
            <person name="Courty P.E."/>
            <person name="Coutinho P.M."/>
            <person name="Delaruelle C."/>
            <person name="Detter J.C."/>
            <person name="Deveau A."/>
            <person name="DiFazio S."/>
            <person name="Duplessis S."/>
            <person name="Fraissinet-Tachet L."/>
            <person name="Lucic E."/>
            <person name="Frey-Klett P."/>
            <person name="Fourrey C."/>
            <person name="Feussner I."/>
            <person name="Gay G."/>
            <person name="Grimwood J."/>
            <person name="Hoegger P.J."/>
            <person name="Jain P."/>
            <person name="Kilaru S."/>
            <person name="Labbe J."/>
            <person name="Lin Y.C."/>
            <person name="Legue V."/>
            <person name="Le Tacon F."/>
            <person name="Marmeisse R."/>
            <person name="Melayah D."/>
            <person name="Montanini B."/>
            <person name="Muratet M."/>
            <person name="Nehls U."/>
            <person name="Niculita-Hirzel H."/>
            <person name="Oudot-Le Secq M.P."/>
            <person name="Peter M."/>
            <person name="Quesneville H."/>
            <person name="Rajashekar B."/>
            <person name="Reich M."/>
            <person name="Rouhier N."/>
            <person name="Schmutz J."/>
            <person name="Yin T."/>
            <person name="Chalot M."/>
            <person name="Henrissat B."/>
            <person name="Kuees U."/>
            <person name="Lucas S."/>
            <person name="Van de Peer Y."/>
            <person name="Podila G.K."/>
            <person name="Polle A."/>
            <person name="Pukkila P.J."/>
            <person name="Richardson P.M."/>
            <person name="Rouze P."/>
            <person name="Sanders I.R."/>
            <person name="Stajich J.E."/>
            <person name="Tunlid A."/>
            <person name="Tuskan G."/>
            <person name="Grigoriev I.V."/>
        </authorList>
    </citation>
    <scope>NUCLEOTIDE SEQUENCE [LARGE SCALE GENOMIC DNA]</scope>
    <source>
        <strain evidence="3">S238N-H82 / ATCC MYA-4686</strain>
    </source>
</reference>
<dbReference type="RefSeq" id="XP_001879175.1">
    <property type="nucleotide sequence ID" value="XM_001879140.1"/>
</dbReference>
<evidence type="ECO:0000313" key="2">
    <source>
        <dbReference type="EMBL" id="EDR09790.1"/>
    </source>
</evidence>
<protein>
    <submittedName>
        <fullName evidence="2">Predicted protein</fullName>
    </submittedName>
</protein>
<evidence type="ECO:0000313" key="3">
    <source>
        <dbReference type="Proteomes" id="UP000001194"/>
    </source>
</evidence>
<gene>
    <name evidence="2" type="ORF">LACBIDRAFT_317949</name>
</gene>
<evidence type="ECO:0000256" key="1">
    <source>
        <dbReference type="SAM" id="MobiDB-lite"/>
    </source>
</evidence>
<dbReference type="HOGENOM" id="CLU_1156557_0_0_1"/>
<dbReference type="GeneID" id="6075185"/>
<keyword evidence="3" id="KW-1185">Reference proteome</keyword>
<sequence length="201" mass="23440">MFFSIFSKSKKAKKAYETTRFPSDWPSWLHNKCSVPNCYYPNKPQAVEGFYHCGSKERGFYCEGTYIVTTAMAKSALKSYGNDDRFQVDVVRQAERDVQVKRYWETKRQVEEEPRERAAAQLAAARTTQRPSKDAKRGYTSPREQYMALERKDALRVRHKSPVPTCQLQPPSIRRLPVPPCKSQPDQRPRPLPQLPRQHNF</sequence>
<feature type="region of interest" description="Disordered" evidence="1">
    <location>
        <begin position="123"/>
        <end position="201"/>
    </location>
</feature>
<dbReference type="OrthoDB" id="2915647at2759"/>
<dbReference type="KEGG" id="lbc:LACBIDRAFT_317949"/>
<name>B0D5L0_LACBS</name>
<dbReference type="EMBL" id="DS547098">
    <property type="protein sequence ID" value="EDR09790.1"/>
    <property type="molecule type" value="Genomic_DNA"/>
</dbReference>
<dbReference type="InParanoid" id="B0D5L0"/>
<organism evidence="3">
    <name type="scientific">Laccaria bicolor (strain S238N-H82 / ATCC MYA-4686)</name>
    <name type="common">Bicoloured deceiver</name>
    <name type="synonym">Laccaria laccata var. bicolor</name>
    <dbReference type="NCBI Taxonomy" id="486041"/>
    <lineage>
        <taxon>Eukaryota</taxon>
        <taxon>Fungi</taxon>
        <taxon>Dikarya</taxon>
        <taxon>Basidiomycota</taxon>
        <taxon>Agaricomycotina</taxon>
        <taxon>Agaricomycetes</taxon>
        <taxon>Agaricomycetidae</taxon>
        <taxon>Agaricales</taxon>
        <taxon>Agaricineae</taxon>
        <taxon>Hydnangiaceae</taxon>
        <taxon>Laccaria</taxon>
    </lineage>
</organism>
<dbReference type="Proteomes" id="UP000001194">
    <property type="component" value="Unassembled WGS sequence"/>
</dbReference>